<evidence type="ECO:0000256" key="1">
    <source>
        <dbReference type="ARBA" id="ARBA00001974"/>
    </source>
</evidence>
<keyword evidence="6 12" id="KW-0285">Flavoprotein</keyword>
<comment type="cofactor">
    <cofactor evidence="1 12">
        <name>FAD</name>
        <dbReference type="ChEBI" id="CHEBI:57692"/>
    </cofactor>
</comment>
<dbReference type="KEGG" id="blen:NCTC4824_02214"/>
<evidence type="ECO:0000313" key="16">
    <source>
        <dbReference type="Proteomes" id="UP000249134"/>
    </source>
</evidence>
<dbReference type="InterPro" id="IPR037099">
    <property type="entry name" value="Fum_R/Succ_DH_flav-like_C_sf"/>
</dbReference>
<feature type="domain" description="Fumarate reductase/succinate dehydrogenase flavoprotein-like C-terminal" evidence="14">
    <location>
        <begin position="416"/>
        <end position="507"/>
    </location>
</feature>
<dbReference type="GO" id="GO:0005737">
    <property type="term" value="C:cytoplasm"/>
    <property type="evidence" value="ECO:0007669"/>
    <property type="project" value="UniProtKB-SubCell"/>
</dbReference>
<dbReference type="NCBIfam" id="TIGR00551">
    <property type="entry name" value="nadB"/>
    <property type="match status" value="1"/>
</dbReference>
<comment type="pathway">
    <text evidence="2 12">Cofactor biosynthesis; NAD(+) biosynthesis; iminoaspartate from L-aspartate (oxidase route): step 1/1.</text>
</comment>
<evidence type="ECO:0000256" key="7">
    <source>
        <dbReference type="ARBA" id="ARBA00022642"/>
    </source>
</evidence>
<comment type="function">
    <text evidence="12">Catalyzes the oxidation of L-aspartate to iminoaspartate.</text>
</comment>
<dbReference type="InterPro" id="IPR005288">
    <property type="entry name" value="NadB"/>
</dbReference>
<dbReference type="AlphaFoldDB" id="A0A2X4W2W9"/>
<dbReference type="EC" id="1.4.3.16" evidence="4 11"/>
<keyword evidence="9 12" id="KW-0560">Oxidoreductase</keyword>
<evidence type="ECO:0000259" key="13">
    <source>
        <dbReference type="Pfam" id="PF00890"/>
    </source>
</evidence>
<comment type="subcellular location">
    <subcellularLocation>
        <location evidence="12">Cytoplasm</location>
    </subcellularLocation>
</comment>
<evidence type="ECO:0000256" key="4">
    <source>
        <dbReference type="ARBA" id="ARBA00012173"/>
    </source>
</evidence>
<evidence type="ECO:0000256" key="6">
    <source>
        <dbReference type="ARBA" id="ARBA00022630"/>
    </source>
</evidence>
<dbReference type="GO" id="GO:0034628">
    <property type="term" value="P:'de novo' NAD+ biosynthetic process from L-aspartate"/>
    <property type="evidence" value="ECO:0007669"/>
    <property type="project" value="TreeGrafter"/>
</dbReference>
<dbReference type="FunFam" id="3.90.700.10:FF:000002">
    <property type="entry name" value="L-aspartate oxidase"/>
    <property type="match status" value="1"/>
</dbReference>
<reference evidence="15 16" key="1">
    <citation type="submission" date="2018-06" db="EMBL/GenBank/DDBJ databases">
        <authorList>
            <consortium name="Pathogen Informatics"/>
            <person name="Doyle S."/>
        </authorList>
    </citation>
    <scope>NUCLEOTIDE SEQUENCE [LARGE SCALE GENOMIC DNA]</scope>
    <source>
        <strain evidence="15 16">NCTC4824</strain>
    </source>
</reference>
<dbReference type="SUPFAM" id="SSF46977">
    <property type="entry name" value="Succinate dehydrogenase/fumarate reductase flavoprotein C-terminal domain"/>
    <property type="match status" value="1"/>
</dbReference>
<name>A0A2X4W2W9_LEDLE</name>
<dbReference type="Pfam" id="PF00890">
    <property type="entry name" value="FAD_binding_2"/>
    <property type="match status" value="1"/>
</dbReference>
<evidence type="ECO:0000256" key="9">
    <source>
        <dbReference type="ARBA" id="ARBA00023002"/>
    </source>
</evidence>
<sequence length="530" mass="58024">MKDFSVKLFDVIIVGGGIAGKMLAHRLPASMSIACITKEKHVSNSIIAQGGIAAAIAPDDHPVSHFEDTIAAANAHADIDRVNLLVTEGSKSVQALIEEGLLFDRDPFGNWSFGQEAAHSKRRILHAGGDATGKGIMDFLEAKTDDKLSLLTNLVVVELIMIDGKCAGVIVLDSVRKKSRIYGKHIVLATGGIGQLYENTSNAVIASGDGISLAYHAGALLADLEFVQFHPTILQLSGKSEGLISEAVRGEGALLIDEDGRRIMEGVHPSLELAPRDIVARAIEENYQKQKKVFLNAQSITGFSDKFPTIYRNCLHHSIDPLTENIPVRPGAHFHMGGIRTNEWSETSIPYLYAIGETACTGVHGANRLASNSLLESLVFAERAAQMIQSKINSSYHIVNDEPFQERTLSSLPSIEEMKKMMTTFAGIIRDQAGLERLLDRLRPSFEQLSATNFSDLAFPMLKIAHFLTSSYLIAQSALLRTESRGAHYRSDVENPDDKWSGKVIIISKDGCYQTNRRTNNYQEKEVSVK</sequence>
<dbReference type="UniPathway" id="UPA00253">
    <property type="reaction ID" value="UER00326"/>
</dbReference>
<dbReference type="RefSeq" id="WP_082788599.1">
    <property type="nucleotide sequence ID" value="NZ_CBCSGM010000001.1"/>
</dbReference>
<keyword evidence="7 12" id="KW-0662">Pyridine nucleotide biosynthesis</keyword>
<dbReference type="PANTHER" id="PTHR42716">
    <property type="entry name" value="L-ASPARTATE OXIDASE"/>
    <property type="match status" value="1"/>
</dbReference>
<dbReference type="InterPro" id="IPR015939">
    <property type="entry name" value="Fum_Rdtase/Succ_DH_flav-like_C"/>
</dbReference>
<evidence type="ECO:0000256" key="3">
    <source>
        <dbReference type="ARBA" id="ARBA00008562"/>
    </source>
</evidence>
<evidence type="ECO:0000256" key="11">
    <source>
        <dbReference type="NCBIfam" id="TIGR00551"/>
    </source>
</evidence>
<dbReference type="STRING" id="1348624.GCA_001591545_01268"/>
<dbReference type="SUPFAM" id="SSF56425">
    <property type="entry name" value="Succinate dehydrogenase/fumarate reductase flavoprotein, catalytic domain"/>
    <property type="match status" value="1"/>
</dbReference>
<dbReference type="InterPro" id="IPR003953">
    <property type="entry name" value="FAD-dep_OxRdtase_2_FAD-bd"/>
</dbReference>
<dbReference type="GO" id="GO:0008734">
    <property type="term" value="F:L-aspartate oxidase activity"/>
    <property type="evidence" value="ECO:0007669"/>
    <property type="project" value="UniProtKB-UniRule"/>
</dbReference>
<dbReference type="GO" id="GO:0033765">
    <property type="term" value="F:steroid dehydrogenase activity, acting on the CH-CH group of donors"/>
    <property type="evidence" value="ECO:0007669"/>
    <property type="project" value="UniProtKB-ARBA"/>
</dbReference>
<evidence type="ECO:0000256" key="2">
    <source>
        <dbReference type="ARBA" id="ARBA00004950"/>
    </source>
</evidence>
<evidence type="ECO:0000259" key="14">
    <source>
        <dbReference type="Pfam" id="PF02910"/>
    </source>
</evidence>
<dbReference type="Gene3D" id="3.50.50.60">
    <property type="entry name" value="FAD/NAD(P)-binding domain"/>
    <property type="match status" value="1"/>
</dbReference>
<gene>
    <name evidence="15" type="primary">nadB</name>
    <name evidence="15" type="ORF">NCTC4824_02214</name>
</gene>
<feature type="domain" description="FAD-dependent oxidoreductase 2 FAD-binding" evidence="13">
    <location>
        <begin position="10"/>
        <end position="374"/>
    </location>
</feature>
<evidence type="ECO:0000256" key="5">
    <source>
        <dbReference type="ARBA" id="ARBA00021901"/>
    </source>
</evidence>
<keyword evidence="8 12" id="KW-0274">FAD</keyword>
<dbReference type="Gene3D" id="1.20.58.100">
    <property type="entry name" value="Fumarate reductase/succinate dehydrogenase flavoprotein-like, C-terminal domain"/>
    <property type="match status" value="1"/>
</dbReference>
<dbReference type="PANTHER" id="PTHR42716:SF2">
    <property type="entry name" value="L-ASPARTATE OXIDASE, CHLOROPLASTIC"/>
    <property type="match status" value="1"/>
</dbReference>
<dbReference type="PRINTS" id="PR00368">
    <property type="entry name" value="FADPNR"/>
</dbReference>
<evidence type="ECO:0000313" key="15">
    <source>
        <dbReference type="EMBL" id="SQI58496.1"/>
    </source>
</evidence>
<evidence type="ECO:0000256" key="12">
    <source>
        <dbReference type="RuleBase" id="RU362049"/>
    </source>
</evidence>
<dbReference type="Gene3D" id="3.90.700.10">
    <property type="entry name" value="Succinate dehydrogenase/fumarate reductase flavoprotein, catalytic domain"/>
    <property type="match status" value="1"/>
</dbReference>
<dbReference type="InterPro" id="IPR027477">
    <property type="entry name" value="Succ_DH/fumarate_Rdtase_cat_sf"/>
</dbReference>
<comment type="catalytic activity">
    <reaction evidence="10">
        <text>L-aspartate + O2 = iminosuccinate + H2O2</text>
        <dbReference type="Rhea" id="RHEA:25876"/>
        <dbReference type="ChEBI" id="CHEBI:15379"/>
        <dbReference type="ChEBI" id="CHEBI:16240"/>
        <dbReference type="ChEBI" id="CHEBI:29991"/>
        <dbReference type="ChEBI" id="CHEBI:77875"/>
        <dbReference type="EC" id="1.4.3.16"/>
    </reaction>
    <physiologicalReaction direction="left-to-right" evidence="10">
        <dbReference type="Rhea" id="RHEA:25877"/>
    </physiologicalReaction>
</comment>
<dbReference type="Proteomes" id="UP000249134">
    <property type="component" value="Chromosome 1"/>
</dbReference>
<accession>A0A2X4W2W9</accession>
<protein>
    <recommendedName>
        <fullName evidence="5 11">L-aspartate oxidase</fullName>
        <ecNumber evidence="4 11">1.4.3.16</ecNumber>
    </recommendedName>
</protein>
<evidence type="ECO:0000256" key="8">
    <source>
        <dbReference type="ARBA" id="ARBA00022827"/>
    </source>
</evidence>
<proteinExistence type="inferred from homology"/>
<evidence type="ECO:0000256" key="10">
    <source>
        <dbReference type="ARBA" id="ARBA00048305"/>
    </source>
</evidence>
<dbReference type="InterPro" id="IPR036188">
    <property type="entry name" value="FAD/NAD-bd_sf"/>
</dbReference>
<dbReference type="Pfam" id="PF02910">
    <property type="entry name" value="Succ_DH_flav_C"/>
    <property type="match status" value="1"/>
</dbReference>
<comment type="similarity">
    <text evidence="3 12">Belongs to the FAD-dependent oxidoreductase 2 family. NadB subfamily.</text>
</comment>
<dbReference type="EMBL" id="LS483476">
    <property type="protein sequence ID" value="SQI58496.1"/>
    <property type="molecule type" value="Genomic_DNA"/>
</dbReference>
<organism evidence="15 16">
    <name type="scientific">Lederbergia lenta</name>
    <name type="common">Bacillus lentus</name>
    <dbReference type="NCBI Taxonomy" id="1467"/>
    <lineage>
        <taxon>Bacteria</taxon>
        <taxon>Bacillati</taxon>
        <taxon>Bacillota</taxon>
        <taxon>Bacilli</taxon>
        <taxon>Bacillales</taxon>
        <taxon>Bacillaceae</taxon>
        <taxon>Lederbergia</taxon>
    </lineage>
</organism>
<dbReference type="SUPFAM" id="SSF51905">
    <property type="entry name" value="FAD/NAD(P)-binding domain"/>
    <property type="match status" value="1"/>
</dbReference>
<keyword evidence="16" id="KW-1185">Reference proteome</keyword>